<keyword evidence="6" id="KW-0677">Repeat</keyword>
<sequence length="1342" mass="145407">MGADAAAGGPAGADGKPEAAISGNISPKALSFHTLTKFFTSCKKLKKDRVSHVKKFIRTCIIKSTHDAFSVFRLMVPQLDTRQRGNYHLLESKLTDCILKAAGIDKKSDEARAAYGWKSKIKSVKAGEFAEVLKDHIFMACCDSDPSMEKTLRVGELNTDLDRLVAAAGKTDEQAVIFRELMQKTTPDQMYWIVQIILRNLKINVGVNTLLKAWHPNAEAYWNNRNNLEYIFNEMIDEQKAYDTSIQPGVCVSPQLAGMSDSAKFVFGKMHDDDGNLREFVIEIKLDGERIQVHRCEDADDAISYFSRRAIEHGERSNYGVLDETIRRYTRDSCMLDGELIVWNKKRQAFEPFGSLKPLVGAVRENKPSSSVLEFNEADVGEAAIVDPDYTPPVLSDCELVYVAFDILHDGKTGVNHLPLKERQRLLEEMIVPLDEGVPLQDSSICGRIIPLLPGKTRFGSVLASKIGHNEDDITQMLQEMARIREEGIIVKALDSPWVANDRSSSWFKMKPDYMKNRQLDCTVIGAWGGTGSRGGQYSQYLLALSVPLELSNRVPTWTSFCKVGTGLDDNEREQVQAILDQCKCIDAHERSPPSTYNITGREKPDVWVTDTEHSVVFEVSGDLRCIRSIMYATGYSLRFPKIVRIRDDKSGTMASTTQELQSLVEQQRDRQKMELQESEVGDDGKKRRRKQKRPRDAKRRRLEFSVVPGARLADLTDVVVESSILQDCSIVFANYGAYNKKEVEAVVKQLGGKSWLMYKQDAGITHILAGTASGTKVQGHIQGDRDVISIDWLLECKKQGRLVPLRPRHYIHRSGSSLYQDPLVDRMGDPYFLDVDEQDVAALLCRPVRAAMLEPAALAQGLAQSDDDDDDTAADQRVAQAKMQLSGSLGPQDAAHALAGYVNAQLATVGQQDPRYTCMHSCTVFLLRLDSSSAEQQAQATGGGQQRLFPGVHSVMQQCTASLARLQQLQAAGVGSEVRIMCGRLSATLGQQVTHIVALVPPKDGAASPVEPKALLHAVSEQGGGTSAIASLKLGLATGGMHLVTDSWVRQCRLGAEADDASTPSAEAGFILSVRSMGSTDSWPWEAFTVKHSPQHNSTGGSAAPIPRTARRKGAAISSSRPQAVRAVKLEPGGTSSDTAQVKQEAADPASTNNEATARKRPPARRGRAIRMAPAAAAVAAPVVSQLGSETPAAPGSPPHRSATAMPASPAASPAAAAAVPRDSAANATLPASAPTAHVVDKQLQAPEAAAAPDQESAPEAGDSLFAALFGDGVNQAPSAPETAHPSSQALDAAVQHPSPPLPAQIATAAASPKAADEAVGARPKLSIRERARLLGLSKPH</sequence>
<feature type="compositionally biased region" description="Basic residues" evidence="17">
    <location>
        <begin position="687"/>
        <end position="701"/>
    </location>
</feature>
<dbReference type="Proteomes" id="UP001055712">
    <property type="component" value="Unassembled WGS sequence"/>
</dbReference>
<dbReference type="InterPro" id="IPR044125">
    <property type="entry name" value="Adenylation_DNA_ligase_IV"/>
</dbReference>
<reference evidence="20" key="1">
    <citation type="journal article" date="2019" name="Plant J.">
        <title>Chlorella vulgaris genome assembly and annotation reveals the molecular basis for metabolic acclimation to high light conditions.</title>
        <authorList>
            <person name="Cecchin M."/>
            <person name="Marcolungo L."/>
            <person name="Rossato M."/>
            <person name="Girolomoni L."/>
            <person name="Cosentino E."/>
            <person name="Cuine S."/>
            <person name="Li-Beisson Y."/>
            <person name="Delledonne M."/>
            <person name="Ballottari M."/>
        </authorList>
    </citation>
    <scope>NUCLEOTIDE SEQUENCE</scope>
    <source>
        <strain evidence="20">211/11P</strain>
    </source>
</reference>
<dbReference type="PANTHER" id="PTHR45997">
    <property type="entry name" value="DNA LIGASE 4"/>
    <property type="match status" value="1"/>
</dbReference>
<keyword evidence="4 15" id="KW-0436">Ligase</keyword>
<dbReference type="Pfam" id="PF04679">
    <property type="entry name" value="DNA_ligase_A_C"/>
    <property type="match status" value="1"/>
</dbReference>
<dbReference type="PROSITE" id="PS50160">
    <property type="entry name" value="DNA_LIGASE_A3"/>
    <property type="match status" value="1"/>
</dbReference>
<evidence type="ECO:0000256" key="5">
    <source>
        <dbReference type="ARBA" id="ARBA00022723"/>
    </source>
</evidence>
<dbReference type="InterPro" id="IPR012308">
    <property type="entry name" value="DNA_ligase_ATP-dep_N"/>
</dbReference>
<feature type="compositionally biased region" description="Low complexity" evidence="17">
    <location>
        <begin position="1203"/>
        <end position="1225"/>
    </location>
</feature>
<keyword evidence="5" id="KW-0479">Metal-binding</keyword>
<evidence type="ECO:0000259" key="18">
    <source>
        <dbReference type="PROSITE" id="PS50160"/>
    </source>
</evidence>
<keyword evidence="9 15" id="KW-0067">ATP-binding</keyword>
<evidence type="ECO:0000256" key="1">
    <source>
        <dbReference type="ARBA" id="ARBA00001946"/>
    </source>
</evidence>
<dbReference type="GO" id="GO:0071897">
    <property type="term" value="P:DNA biosynthetic process"/>
    <property type="evidence" value="ECO:0007669"/>
    <property type="project" value="InterPro"/>
</dbReference>
<evidence type="ECO:0000256" key="9">
    <source>
        <dbReference type="ARBA" id="ARBA00022840"/>
    </source>
</evidence>
<dbReference type="GO" id="GO:0003910">
    <property type="term" value="F:DNA ligase (ATP) activity"/>
    <property type="evidence" value="ECO:0007669"/>
    <property type="project" value="UniProtKB-EC"/>
</dbReference>
<comment type="catalytic activity">
    <reaction evidence="14 15">
        <text>ATP + (deoxyribonucleotide)n-3'-hydroxyl + 5'-phospho-(deoxyribonucleotide)m = (deoxyribonucleotide)n+m + AMP + diphosphate.</text>
        <dbReference type="EC" id="6.5.1.1"/>
    </reaction>
</comment>
<protein>
    <recommendedName>
        <fullName evidence="15">DNA ligase</fullName>
        <ecNumber evidence="15">6.5.1.1</ecNumber>
    </recommendedName>
</protein>
<dbReference type="InterPro" id="IPR029710">
    <property type="entry name" value="LIG4"/>
</dbReference>
<organism evidence="20 21">
    <name type="scientific">Chlorella vulgaris</name>
    <name type="common">Green alga</name>
    <dbReference type="NCBI Taxonomy" id="3077"/>
    <lineage>
        <taxon>Eukaryota</taxon>
        <taxon>Viridiplantae</taxon>
        <taxon>Chlorophyta</taxon>
        <taxon>core chlorophytes</taxon>
        <taxon>Trebouxiophyceae</taxon>
        <taxon>Chlorellales</taxon>
        <taxon>Chlorellaceae</taxon>
        <taxon>Chlorella clade</taxon>
        <taxon>Chlorella</taxon>
    </lineage>
</organism>
<dbReference type="GO" id="GO:0006310">
    <property type="term" value="P:DNA recombination"/>
    <property type="evidence" value="ECO:0007669"/>
    <property type="project" value="UniProtKB-KW"/>
</dbReference>
<proteinExistence type="inferred from homology"/>
<feature type="domain" description="ATP-dependent DNA ligase family profile" evidence="18">
    <location>
        <begin position="393"/>
        <end position="547"/>
    </location>
</feature>
<comment type="caution">
    <text evidence="20">The sequence shown here is derived from an EMBL/GenBank/DDBJ whole genome shotgun (WGS) entry which is preliminary data.</text>
</comment>
<reference evidence="20" key="2">
    <citation type="submission" date="2020-11" db="EMBL/GenBank/DDBJ databases">
        <authorList>
            <person name="Cecchin M."/>
            <person name="Marcolungo L."/>
            <person name="Rossato M."/>
            <person name="Girolomoni L."/>
            <person name="Cosentino E."/>
            <person name="Cuine S."/>
            <person name="Li-Beisson Y."/>
            <person name="Delledonne M."/>
            <person name="Ballottari M."/>
        </authorList>
    </citation>
    <scope>NUCLEOTIDE SEQUENCE</scope>
    <source>
        <strain evidence="20">211/11P</strain>
        <tissue evidence="20">Whole cell</tissue>
    </source>
</reference>
<comment type="cofactor">
    <cofactor evidence="1">
        <name>Mg(2+)</name>
        <dbReference type="ChEBI" id="CHEBI:18420"/>
    </cofactor>
</comment>
<feature type="region of interest" description="Disordered" evidence="17">
    <location>
        <begin position="1189"/>
        <end position="1225"/>
    </location>
</feature>
<dbReference type="InterPro" id="IPR000977">
    <property type="entry name" value="DNA_ligase_ATP-dep"/>
</dbReference>
<dbReference type="GO" id="GO:0032807">
    <property type="term" value="C:DNA ligase IV complex"/>
    <property type="evidence" value="ECO:0007669"/>
    <property type="project" value="TreeGrafter"/>
</dbReference>
<name>A0A9D4TQ50_CHLVU</name>
<evidence type="ECO:0000256" key="17">
    <source>
        <dbReference type="SAM" id="MobiDB-lite"/>
    </source>
</evidence>
<dbReference type="GO" id="GO:0046872">
    <property type="term" value="F:metal ion binding"/>
    <property type="evidence" value="ECO:0007669"/>
    <property type="project" value="UniProtKB-KW"/>
</dbReference>
<evidence type="ECO:0000256" key="10">
    <source>
        <dbReference type="ARBA" id="ARBA00022842"/>
    </source>
</evidence>
<dbReference type="GO" id="GO:0003677">
    <property type="term" value="F:DNA binding"/>
    <property type="evidence" value="ECO:0007669"/>
    <property type="project" value="InterPro"/>
</dbReference>
<keyword evidence="13" id="KW-0539">Nucleus</keyword>
<dbReference type="SUPFAM" id="SSF52113">
    <property type="entry name" value="BRCT domain"/>
    <property type="match status" value="1"/>
</dbReference>
<evidence type="ECO:0000256" key="6">
    <source>
        <dbReference type="ARBA" id="ARBA00022737"/>
    </source>
</evidence>
<dbReference type="InterPro" id="IPR036599">
    <property type="entry name" value="DNA_ligase_N_sf"/>
</dbReference>
<evidence type="ECO:0000313" key="21">
    <source>
        <dbReference type="Proteomes" id="UP001055712"/>
    </source>
</evidence>
<dbReference type="SUPFAM" id="SSF56091">
    <property type="entry name" value="DNA ligase/mRNA capping enzyme, catalytic domain"/>
    <property type="match status" value="1"/>
</dbReference>
<evidence type="ECO:0000256" key="11">
    <source>
        <dbReference type="ARBA" id="ARBA00023172"/>
    </source>
</evidence>
<feature type="region of interest" description="Disordered" evidence="17">
    <location>
        <begin position="1274"/>
        <end position="1325"/>
    </location>
</feature>
<feature type="region of interest" description="Disordered" evidence="17">
    <location>
        <begin position="666"/>
        <end position="701"/>
    </location>
</feature>
<keyword evidence="11 15" id="KW-0233">DNA recombination</keyword>
<evidence type="ECO:0000313" key="20">
    <source>
        <dbReference type="EMBL" id="KAI3431623.1"/>
    </source>
</evidence>
<dbReference type="OrthoDB" id="151490at2759"/>
<evidence type="ECO:0000256" key="16">
    <source>
        <dbReference type="RuleBase" id="RU004196"/>
    </source>
</evidence>
<comment type="similarity">
    <text evidence="3 16">Belongs to the ATP-dependent DNA ligase family.</text>
</comment>
<dbReference type="PROSITE" id="PS50172">
    <property type="entry name" value="BRCT"/>
    <property type="match status" value="1"/>
</dbReference>
<feature type="region of interest" description="Disordered" evidence="17">
    <location>
        <begin position="1092"/>
        <end position="1168"/>
    </location>
</feature>
<dbReference type="EMBL" id="SIDB01000006">
    <property type="protein sequence ID" value="KAI3431623.1"/>
    <property type="molecule type" value="Genomic_DNA"/>
</dbReference>
<feature type="domain" description="BRCT" evidence="19">
    <location>
        <begin position="721"/>
        <end position="811"/>
    </location>
</feature>
<dbReference type="InterPro" id="IPR036420">
    <property type="entry name" value="BRCT_dom_sf"/>
</dbReference>
<dbReference type="Pfam" id="PF04675">
    <property type="entry name" value="DNA_ligase_A_N"/>
    <property type="match status" value="1"/>
</dbReference>
<evidence type="ECO:0000259" key="19">
    <source>
        <dbReference type="PROSITE" id="PS50172"/>
    </source>
</evidence>
<dbReference type="InterPro" id="IPR012340">
    <property type="entry name" value="NA-bd_OB-fold"/>
</dbReference>
<evidence type="ECO:0000256" key="14">
    <source>
        <dbReference type="ARBA" id="ARBA00034003"/>
    </source>
</evidence>
<dbReference type="InterPro" id="IPR016059">
    <property type="entry name" value="DNA_ligase_ATP-dep_CS"/>
</dbReference>
<evidence type="ECO:0000256" key="12">
    <source>
        <dbReference type="ARBA" id="ARBA00023204"/>
    </source>
</evidence>
<dbReference type="GO" id="GO:0006297">
    <property type="term" value="P:nucleotide-excision repair, DNA gap filling"/>
    <property type="evidence" value="ECO:0007669"/>
    <property type="project" value="TreeGrafter"/>
</dbReference>
<dbReference type="GO" id="GO:0005524">
    <property type="term" value="F:ATP binding"/>
    <property type="evidence" value="ECO:0007669"/>
    <property type="project" value="UniProtKB-KW"/>
</dbReference>
<dbReference type="PROSITE" id="PS00697">
    <property type="entry name" value="DNA_LIGASE_A1"/>
    <property type="match status" value="1"/>
</dbReference>
<comment type="subcellular location">
    <subcellularLocation>
        <location evidence="2">Nucleus</location>
    </subcellularLocation>
</comment>
<dbReference type="PANTHER" id="PTHR45997:SF1">
    <property type="entry name" value="DNA LIGASE 4"/>
    <property type="match status" value="1"/>
</dbReference>
<dbReference type="Gene3D" id="3.40.50.10190">
    <property type="entry name" value="BRCT domain"/>
    <property type="match status" value="1"/>
</dbReference>
<accession>A0A9D4TQ50</accession>
<evidence type="ECO:0000256" key="3">
    <source>
        <dbReference type="ARBA" id="ARBA00007572"/>
    </source>
</evidence>
<dbReference type="EC" id="6.5.1.1" evidence="15"/>
<evidence type="ECO:0000256" key="2">
    <source>
        <dbReference type="ARBA" id="ARBA00004123"/>
    </source>
</evidence>
<dbReference type="InterPro" id="IPR012310">
    <property type="entry name" value="DNA_ligase_ATP-dep_cent"/>
</dbReference>
<keyword evidence="10" id="KW-0460">Magnesium</keyword>
<keyword evidence="8 15" id="KW-0227">DNA damage</keyword>
<dbReference type="SUPFAM" id="SSF50249">
    <property type="entry name" value="Nucleic acid-binding proteins"/>
    <property type="match status" value="1"/>
</dbReference>
<evidence type="ECO:0000256" key="8">
    <source>
        <dbReference type="ARBA" id="ARBA00022763"/>
    </source>
</evidence>
<feature type="compositionally biased region" description="Basic and acidic residues" evidence="17">
    <location>
        <begin position="667"/>
        <end position="676"/>
    </location>
</feature>
<keyword evidence="12 15" id="KW-0234">DNA repair</keyword>
<dbReference type="GO" id="GO:0006303">
    <property type="term" value="P:double-strand break repair via nonhomologous end joining"/>
    <property type="evidence" value="ECO:0007669"/>
    <property type="project" value="TreeGrafter"/>
</dbReference>
<evidence type="ECO:0000256" key="4">
    <source>
        <dbReference type="ARBA" id="ARBA00022598"/>
    </source>
</evidence>
<evidence type="ECO:0000256" key="13">
    <source>
        <dbReference type="ARBA" id="ARBA00023242"/>
    </source>
</evidence>
<keyword evidence="7 15" id="KW-0547">Nucleotide-binding</keyword>
<dbReference type="Pfam" id="PF01068">
    <property type="entry name" value="DNA_ligase_A_M"/>
    <property type="match status" value="1"/>
</dbReference>
<evidence type="ECO:0000256" key="7">
    <source>
        <dbReference type="ARBA" id="ARBA00022741"/>
    </source>
</evidence>
<dbReference type="CDD" id="cd07903">
    <property type="entry name" value="Adenylation_DNA_ligase_IV"/>
    <property type="match status" value="1"/>
</dbReference>
<dbReference type="Gene3D" id="3.30.470.30">
    <property type="entry name" value="DNA ligase/mRNA capping enzyme"/>
    <property type="match status" value="1"/>
</dbReference>
<dbReference type="InterPro" id="IPR012309">
    <property type="entry name" value="DNA_ligase_ATP-dep_C"/>
</dbReference>
<dbReference type="NCBIfam" id="TIGR00574">
    <property type="entry name" value="dnl1"/>
    <property type="match status" value="1"/>
</dbReference>
<gene>
    <name evidence="20" type="ORF">D9Q98_004672</name>
</gene>
<keyword evidence="21" id="KW-1185">Reference proteome</keyword>
<dbReference type="SMART" id="SM00292">
    <property type="entry name" value="BRCT"/>
    <property type="match status" value="1"/>
</dbReference>
<dbReference type="Pfam" id="PF00533">
    <property type="entry name" value="BRCT"/>
    <property type="match status" value="1"/>
</dbReference>
<dbReference type="InterPro" id="IPR001357">
    <property type="entry name" value="BRCT_dom"/>
</dbReference>
<dbReference type="Gene3D" id="1.10.3260.10">
    <property type="entry name" value="DNA ligase, ATP-dependent, N-terminal domain"/>
    <property type="match status" value="1"/>
</dbReference>
<evidence type="ECO:0000256" key="15">
    <source>
        <dbReference type="RuleBase" id="RU000617"/>
    </source>
</evidence>
<dbReference type="Gene3D" id="2.40.50.140">
    <property type="entry name" value="Nucleic acid-binding proteins"/>
    <property type="match status" value="1"/>
</dbReference>